<organism evidence="4 5">
    <name type="scientific">Phormidium yuhuli AB48</name>
    <dbReference type="NCBI Taxonomy" id="2940671"/>
    <lineage>
        <taxon>Bacteria</taxon>
        <taxon>Bacillati</taxon>
        <taxon>Cyanobacteriota</taxon>
        <taxon>Cyanophyceae</taxon>
        <taxon>Oscillatoriophycideae</taxon>
        <taxon>Oscillatoriales</taxon>
        <taxon>Oscillatoriaceae</taxon>
        <taxon>Phormidium</taxon>
        <taxon>Phormidium yuhuli</taxon>
    </lineage>
</organism>
<dbReference type="Pfam" id="PF14326">
    <property type="entry name" value="DUF4384"/>
    <property type="match status" value="1"/>
</dbReference>
<protein>
    <submittedName>
        <fullName evidence="4">Caspase family protein</fullName>
    </submittedName>
</protein>
<dbReference type="InterPro" id="IPR011600">
    <property type="entry name" value="Pept_C14_caspase"/>
</dbReference>
<evidence type="ECO:0000313" key="4">
    <source>
        <dbReference type="EMBL" id="USR92376.1"/>
    </source>
</evidence>
<dbReference type="InterPro" id="IPR029030">
    <property type="entry name" value="Caspase-like_dom_sf"/>
</dbReference>
<proteinExistence type="predicted"/>
<dbReference type="InterPro" id="IPR050452">
    <property type="entry name" value="Metacaspase"/>
</dbReference>
<dbReference type="SUPFAM" id="SSF52129">
    <property type="entry name" value="Caspase-like"/>
    <property type="match status" value="1"/>
</dbReference>
<evidence type="ECO:0000313" key="5">
    <source>
        <dbReference type="Proteomes" id="UP001056708"/>
    </source>
</evidence>
<evidence type="ECO:0000256" key="1">
    <source>
        <dbReference type="SAM" id="MobiDB-lite"/>
    </source>
</evidence>
<feature type="domain" description="DUF4384" evidence="3">
    <location>
        <begin position="588"/>
        <end position="683"/>
    </location>
</feature>
<dbReference type="Proteomes" id="UP001056708">
    <property type="component" value="Chromosome"/>
</dbReference>
<dbReference type="RefSeq" id="WP_252664533.1">
    <property type="nucleotide sequence ID" value="NZ_CP098611.1"/>
</dbReference>
<feature type="domain" description="Peptidase C14 caspase" evidence="2">
    <location>
        <begin position="41"/>
        <end position="322"/>
    </location>
</feature>
<evidence type="ECO:0000259" key="2">
    <source>
        <dbReference type="Pfam" id="PF00656"/>
    </source>
</evidence>
<accession>A0ABY5AUE0</accession>
<dbReference type="Gene3D" id="3.40.50.1460">
    <property type="match status" value="1"/>
</dbReference>
<dbReference type="EMBL" id="CP098611">
    <property type="protein sequence ID" value="USR92376.1"/>
    <property type="molecule type" value="Genomic_DNA"/>
</dbReference>
<evidence type="ECO:0000259" key="3">
    <source>
        <dbReference type="Pfam" id="PF14326"/>
    </source>
</evidence>
<sequence length="759" mass="83404">MKRRYFLQGAGGALGAIALSHWDIARQGDRLKRVLAQPTSRKLALLVGINSYPLGIAPLKGCVTDVEMQRELLVHRFGFNPQDILTLTDENASRANLLDAFESHLIDQAQPGDVVVFHFSGHGALVRDPDPISLPQDPRYQGVQGYNGTMVPYDGRPYPQVSHADDIMGKTLFMLMSALNTDQVTVILDSCHSGGGTRGDIRFRALESRFGDGYPDPSEQELITQETWMSRLDWSAPELKQRRSQGIAKGVAIGSAQANQLAADASFGRGAGHFFAGAFTYSLTRYLWQQPGSLPLERVFVDLSRSARDVANSSGIQQAPVFAVAPGSTHEQQPLYFLNPQTPPAEAVILGEENGEISFWLGGVSSQSLDAFEEGAVFAAIDAQGQKLAEIEQTRRQGLRGYGIVQGEARSLPRAGLLLREQVRGVPPDLTLRLGLDPSLEDDLDEMRSRLQQVRNVDPLPLDDDKTPHFLIGRMTRTAQSVAFENQLQDISQLGSIGLFTRGLMPIPQSFGHPNESIAGAVNRLVPRFQLLLAGQILGSVLNSDTSNLNLDVQIEVAQSNQTLARGGTRGSRDLVIQHQDHDLNSLPSGSEVLIHVTNHEDRDLYISLLAIGSSGRITVLYPNDWNSPEEASRLASGESLTAPEHERPRNPQQDYCRNPSNDFHLCLTGRGYVEILTIASTRPLRDVLRGIQRIAEETNVPSRAPISLRDEDSLDVAENLLRDIDRQTRGDIQVRTARNAINVDQMAALSTMIQIVER</sequence>
<keyword evidence="5" id="KW-1185">Reference proteome</keyword>
<name>A0ABY5AUE0_9CYAN</name>
<dbReference type="Pfam" id="PF00656">
    <property type="entry name" value="Peptidase_C14"/>
    <property type="match status" value="1"/>
</dbReference>
<dbReference type="PANTHER" id="PTHR48104:SF30">
    <property type="entry name" value="METACASPASE-1"/>
    <property type="match status" value="1"/>
</dbReference>
<gene>
    <name evidence="4" type="ORF">NEA10_06535</name>
</gene>
<dbReference type="PANTHER" id="PTHR48104">
    <property type="entry name" value="METACASPASE-4"/>
    <property type="match status" value="1"/>
</dbReference>
<reference evidence="4" key="1">
    <citation type="submission" date="2022-06" db="EMBL/GenBank/DDBJ databases">
        <title>Genome sequence of Phormidium yuhuli AB48 isolated from an industrial photobioreactor environment.</title>
        <authorList>
            <person name="Qiu Y."/>
            <person name="Noonan A.J.C."/>
            <person name="Dofher K."/>
            <person name="Koch M."/>
            <person name="Kieft B."/>
            <person name="Lin X."/>
            <person name="Ziels R.M."/>
            <person name="Hallam S.J."/>
        </authorList>
    </citation>
    <scope>NUCLEOTIDE SEQUENCE</scope>
    <source>
        <strain evidence="4">AB48</strain>
    </source>
</reference>
<dbReference type="InterPro" id="IPR025493">
    <property type="entry name" value="DUF4384"/>
</dbReference>
<feature type="region of interest" description="Disordered" evidence="1">
    <location>
        <begin position="631"/>
        <end position="659"/>
    </location>
</feature>